<feature type="region of interest" description="Disordered" evidence="9">
    <location>
        <begin position="355"/>
        <end position="410"/>
    </location>
</feature>
<evidence type="ECO:0000256" key="5">
    <source>
        <dbReference type="ARBA" id="ARBA00022777"/>
    </source>
</evidence>
<dbReference type="InterPro" id="IPR008271">
    <property type="entry name" value="Ser/Thr_kinase_AS"/>
</dbReference>
<dbReference type="PROSITE" id="PS00108">
    <property type="entry name" value="PROTEIN_KINASE_ST"/>
    <property type="match status" value="1"/>
</dbReference>
<name>A0A9P7V9B7_9ASCO</name>
<feature type="compositionally biased region" description="Low complexity" evidence="9">
    <location>
        <begin position="1033"/>
        <end position="1050"/>
    </location>
</feature>
<feature type="compositionally biased region" description="Polar residues" evidence="9">
    <location>
        <begin position="123"/>
        <end position="138"/>
    </location>
</feature>
<feature type="compositionally biased region" description="Basic residues" evidence="9">
    <location>
        <begin position="399"/>
        <end position="410"/>
    </location>
</feature>
<keyword evidence="3" id="KW-0808">Transferase</keyword>
<proteinExistence type="predicted"/>
<dbReference type="InterPro" id="IPR000719">
    <property type="entry name" value="Prot_kinase_dom"/>
</dbReference>
<feature type="region of interest" description="Disordered" evidence="9">
    <location>
        <begin position="1"/>
        <end position="23"/>
    </location>
</feature>
<feature type="compositionally biased region" description="Low complexity" evidence="9">
    <location>
        <begin position="139"/>
        <end position="153"/>
    </location>
</feature>
<dbReference type="Gene3D" id="1.10.510.10">
    <property type="entry name" value="Transferase(Phosphotransferase) domain 1"/>
    <property type="match status" value="2"/>
</dbReference>
<evidence type="ECO:0000256" key="2">
    <source>
        <dbReference type="ARBA" id="ARBA00022527"/>
    </source>
</evidence>
<feature type="region of interest" description="Disordered" evidence="9">
    <location>
        <begin position="1019"/>
        <end position="1050"/>
    </location>
</feature>
<keyword evidence="6" id="KW-0067">ATP-binding</keyword>
<evidence type="ECO:0000256" key="4">
    <source>
        <dbReference type="ARBA" id="ARBA00022741"/>
    </source>
</evidence>
<feature type="compositionally biased region" description="Polar residues" evidence="9">
    <location>
        <begin position="384"/>
        <end position="397"/>
    </location>
</feature>
<keyword evidence="5" id="KW-0418">Kinase</keyword>
<dbReference type="PANTHER" id="PTHR47634">
    <property type="entry name" value="PROTEIN KINASE DOMAIN-CONTAINING PROTEIN-RELATED"/>
    <property type="match status" value="1"/>
</dbReference>
<feature type="region of interest" description="Disordered" evidence="9">
    <location>
        <begin position="123"/>
        <end position="153"/>
    </location>
</feature>
<dbReference type="Gene3D" id="3.30.200.20">
    <property type="entry name" value="Phosphorylase Kinase, domain 1"/>
    <property type="match status" value="2"/>
</dbReference>
<reference evidence="11" key="1">
    <citation type="submission" date="2021-03" db="EMBL/GenBank/DDBJ databases">
        <authorList>
            <person name="Palmer J.M."/>
        </authorList>
    </citation>
    <scope>NUCLEOTIDE SEQUENCE</scope>
    <source>
        <strain evidence="11">ARV_011</strain>
    </source>
</reference>
<keyword evidence="2" id="KW-0723">Serine/threonine-protein kinase</keyword>
<feature type="domain" description="Protein kinase" evidence="10">
    <location>
        <begin position="502"/>
        <end position="1354"/>
    </location>
</feature>
<protein>
    <recommendedName>
        <fullName evidence="1">non-specific serine/threonine protein kinase</fullName>
        <ecNumber evidence="1">2.7.11.1</ecNumber>
    </recommendedName>
</protein>
<comment type="catalytic activity">
    <reaction evidence="7">
        <text>L-threonyl-[protein] + ATP = O-phospho-L-threonyl-[protein] + ADP + H(+)</text>
        <dbReference type="Rhea" id="RHEA:46608"/>
        <dbReference type="Rhea" id="RHEA-COMP:11060"/>
        <dbReference type="Rhea" id="RHEA-COMP:11605"/>
        <dbReference type="ChEBI" id="CHEBI:15378"/>
        <dbReference type="ChEBI" id="CHEBI:30013"/>
        <dbReference type="ChEBI" id="CHEBI:30616"/>
        <dbReference type="ChEBI" id="CHEBI:61977"/>
        <dbReference type="ChEBI" id="CHEBI:456216"/>
        <dbReference type="EC" id="2.7.11.1"/>
    </reaction>
</comment>
<dbReference type="GO" id="GO:0005737">
    <property type="term" value="C:cytoplasm"/>
    <property type="evidence" value="ECO:0007669"/>
    <property type="project" value="TreeGrafter"/>
</dbReference>
<dbReference type="EMBL" id="JAHMUF010000012">
    <property type="protein sequence ID" value="KAG7193430.1"/>
    <property type="molecule type" value="Genomic_DNA"/>
</dbReference>
<keyword evidence="12" id="KW-1185">Reference proteome</keyword>
<feature type="region of interest" description="Disordered" evidence="9">
    <location>
        <begin position="260"/>
        <end position="289"/>
    </location>
</feature>
<feature type="region of interest" description="Disordered" evidence="9">
    <location>
        <begin position="1093"/>
        <end position="1127"/>
    </location>
</feature>
<evidence type="ECO:0000313" key="12">
    <source>
        <dbReference type="Proteomes" id="UP000790833"/>
    </source>
</evidence>
<dbReference type="InterPro" id="IPR051334">
    <property type="entry name" value="SRPK"/>
</dbReference>
<feature type="compositionally biased region" description="Acidic residues" evidence="9">
    <location>
        <begin position="461"/>
        <end position="475"/>
    </location>
</feature>
<dbReference type="PROSITE" id="PS50011">
    <property type="entry name" value="PROTEIN_KINASE_DOM"/>
    <property type="match status" value="1"/>
</dbReference>
<dbReference type="GeneID" id="66114222"/>
<evidence type="ECO:0000256" key="1">
    <source>
        <dbReference type="ARBA" id="ARBA00012513"/>
    </source>
</evidence>
<feature type="compositionally biased region" description="Basic residues" evidence="9">
    <location>
        <begin position="549"/>
        <end position="566"/>
    </location>
</feature>
<feature type="compositionally biased region" description="Low complexity" evidence="9">
    <location>
        <begin position="7"/>
        <end position="23"/>
    </location>
</feature>
<feature type="compositionally biased region" description="Polar residues" evidence="9">
    <location>
        <begin position="1019"/>
        <end position="1032"/>
    </location>
</feature>
<feature type="region of interest" description="Disordered" evidence="9">
    <location>
        <begin position="459"/>
        <end position="482"/>
    </location>
</feature>
<feature type="compositionally biased region" description="Polar residues" evidence="9">
    <location>
        <begin position="530"/>
        <end position="540"/>
    </location>
</feature>
<dbReference type="RefSeq" id="XP_043048978.1">
    <property type="nucleotide sequence ID" value="XM_043191671.1"/>
</dbReference>
<dbReference type="Pfam" id="PF00069">
    <property type="entry name" value="Pkinase"/>
    <property type="match status" value="2"/>
</dbReference>
<dbReference type="GO" id="GO:0005524">
    <property type="term" value="F:ATP binding"/>
    <property type="evidence" value="ECO:0007669"/>
    <property type="project" value="UniProtKB-KW"/>
</dbReference>
<dbReference type="EC" id="2.7.11.1" evidence="1"/>
<dbReference type="Proteomes" id="UP000790833">
    <property type="component" value="Unassembled WGS sequence"/>
</dbReference>
<gene>
    <name evidence="11" type="ORF">KQ657_000848</name>
</gene>
<evidence type="ECO:0000256" key="7">
    <source>
        <dbReference type="ARBA" id="ARBA00047899"/>
    </source>
</evidence>
<evidence type="ECO:0000256" key="9">
    <source>
        <dbReference type="SAM" id="MobiDB-lite"/>
    </source>
</evidence>
<feature type="compositionally biased region" description="Acidic residues" evidence="9">
    <location>
        <begin position="191"/>
        <end position="216"/>
    </location>
</feature>
<sequence length="1390" mass="153662">MLLVNRSKQNNPSKSSGSPPKQNIQTLSKLLLYNPSLESFPSSVSTSAPPVVANPTISPQISEPHSTQILATTSTEISPEKKSTSRFNFTGIFKKLGSSATSIPVTRSSTAVSADPGSCHLLSSSNDGPSCNQQALIGNSTSASSNNVNNETSATPQVLELNNRTSRHHSGSISIPSDDDACLEIRLDECIEEEIAPDEMEEDEAEDYDDYDDDDGSQYNSKVYSSAIKRKATGATIRPSLSVSTTNTLIQKISGISLVSTTPTPTSTPPNLEFQPSTASPGLLTTEPSNILETPNTKMHTPSLSSHNLNHDSNLLFAPTPNDRYTSFTSECISLQNSEMTSTFSADIEDGSANNASTTVSLSSQGPFSPNVSYTPPPLAGVDSSATITPSRTPEQGKSSKKQPSKRKTLRTILRYANYNKKSDHMDVNKSTIGQSTNDDFGVFQDLETSEEDPNTYLLDTESDLNFDPSQEESANDYKKGGYHPVTKGEVYYSTRLPNREYIILQKLGWGHFSTVWLAKCRYNRNLESTTTQQADGSDSVSEHEASLHRTRSQQSKHCHHRRSHSLSRQPSFADNYLTDDGTHTTGDVLDYYVAIKFVKSHKTYSEAAEDEIRILRTLDTPLKCPPNDKFMEHYDSYFGKFKFNLQGQPVSHEGYGHIMKLLDDFHVKGPNGSHICMVFEVLGENMLHFLYKYKSLFKHGIRSNNDLHKLQLDQEIQQTQNSFLSSNCPCGNSNIGFPTIAESCHCGPTSKCSCDVTLDPPLQNIPSQPKRSSYANLFREQLMFVKPQIKPKKQSSTISKLSLGLLTTHHNESSDKEDLPLPNEPSMDDKASIIIKSPISDKGSPEIDPLVPKHFNSTLHESLDLKKLHQDNLLKLYGDLKSYGGLPLSLAKSVIKQILKALDYMHHCGVIHTDLKPENILIEIKDVGKLIKYFEHEKLSKLKQFYPTRGVDTPILSKHSSMKKSSLSRARGSSVASTSSLVMGSYKKSKNSIVSKFDSPIRCSKPLFTVSTENISFKDVGSSNSQKNPQQTTTRSSSSISGTSFSHSTSAAVNTSSNSSYISVSTPLQTIPSVNGSTSSTNLALAAPLRSPSFLNTRRKPSTSGGKGVSPKTFSLMGDGHDQRRSPFIKRLGSASSVSTLNSANSRLVPGSDFSLGPPALSTSASVGVNSIQQFSSEEIHVKIADLGNATYAHSHFTNQIQTRQYRAPETILRHDSWGASTDMWSLGCIIFELITGDYLFDPHNGTHFDKDEDHLAQIIELLGEYPPDEFLIDCYFTTKYFKLDENNEQHQVVLKNISNLKVWKLRNVLIEKYKFDPEDPELELIVDLILKCLRYNVEDRYDAHSLLKHPWFTGEALNEELANDHDDIPGYSESFKGDDDEEAEEFED</sequence>
<organism evidence="11 12">
    <name type="scientific">Scheffersomyces spartinae</name>
    <dbReference type="NCBI Taxonomy" id="45513"/>
    <lineage>
        <taxon>Eukaryota</taxon>
        <taxon>Fungi</taxon>
        <taxon>Dikarya</taxon>
        <taxon>Ascomycota</taxon>
        <taxon>Saccharomycotina</taxon>
        <taxon>Pichiomycetes</taxon>
        <taxon>Debaryomycetaceae</taxon>
        <taxon>Scheffersomyces</taxon>
    </lineage>
</organism>
<feature type="region of interest" description="Disordered" evidence="9">
    <location>
        <begin position="530"/>
        <end position="573"/>
    </location>
</feature>
<keyword evidence="4" id="KW-0547">Nucleotide-binding</keyword>
<dbReference type="SMART" id="SM00220">
    <property type="entry name" value="S_TKc"/>
    <property type="match status" value="1"/>
</dbReference>
<evidence type="ECO:0000259" key="10">
    <source>
        <dbReference type="PROSITE" id="PS50011"/>
    </source>
</evidence>
<comment type="caution">
    <text evidence="11">The sequence shown here is derived from an EMBL/GenBank/DDBJ whole genome shotgun (WGS) entry which is preliminary data.</text>
</comment>
<dbReference type="SUPFAM" id="SSF56112">
    <property type="entry name" value="Protein kinase-like (PK-like)"/>
    <property type="match status" value="2"/>
</dbReference>
<feature type="region of interest" description="Disordered" evidence="9">
    <location>
        <begin position="191"/>
        <end position="217"/>
    </location>
</feature>
<evidence type="ECO:0000256" key="6">
    <source>
        <dbReference type="ARBA" id="ARBA00022840"/>
    </source>
</evidence>
<evidence type="ECO:0000313" key="11">
    <source>
        <dbReference type="EMBL" id="KAG7193430.1"/>
    </source>
</evidence>
<dbReference type="OrthoDB" id="5979581at2759"/>
<dbReference type="InterPro" id="IPR011009">
    <property type="entry name" value="Kinase-like_dom_sf"/>
</dbReference>
<dbReference type="FunFam" id="1.10.510.10:FF:000275">
    <property type="entry name" value="SRSF protein kinase 2 isoform X3"/>
    <property type="match status" value="1"/>
</dbReference>
<dbReference type="GO" id="GO:0005634">
    <property type="term" value="C:nucleus"/>
    <property type="evidence" value="ECO:0007669"/>
    <property type="project" value="TreeGrafter"/>
</dbReference>
<feature type="compositionally biased region" description="Acidic residues" evidence="9">
    <location>
        <begin position="1380"/>
        <end position="1390"/>
    </location>
</feature>
<feature type="compositionally biased region" description="Polar residues" evidence="9">
    <location>
        <begin position="355"/>
        <end position="374"/>
    </location>
</feature>
<evidence type="ECO:0000256" key="3">
    <source>
        <dbReference type="ARBA" id="ARBA00022679"/>
    </source>
</evidence>
<dbReference type="GO" id="GO:0000245">
    <property type="term" value="P:spliceosomal complex assembly"/>
    <property type="evidence" value="ECO:0007669"/>
    <property type="project" value="TreeGrafter"/>
</dbReference>
<accession>A0A9P7V9B7</accession>
<evidence type="ECO:0000256" key="8">
    <source>
        <dbReference type="ARBA" id="ARBA00048679"/>
    </source>
</evidence>
<dbReference type="GO" id="GO:0050684">
    <property type="term" value="P:regulation of mRNA processing"/>
    <property type="evidence" value="ECO:0007669"/>
    <property type="project" value="TreeGrafter"/>
</dbReference>
<dbReference type="PANTHER" id="PTHR47634:SF9">
    <property type="entry name" value="PROTEIN KINASE DOMAIN-CONTAINING PROTEIN-RELATED"/>
    <property type="match status" value="1"/>
</dbReference>
<feature type="region of interest" description="Disordered" evidence="9">
    <location>
        <begin position="1365"/>
        <end position="1390"/>
    </location>
</feature>
<dbReference type="GO" id="GO:0004674">
    <property type="term" value="F:protein serine/threonine kinase activity"/>
    <property type="evidence" value="ECO:0007669"/>
    <property type="project" value="UniProtKB-KW"/>
</dbReference>
<comment type="catalytic activity">
    <reaction evidence="8">
        <text>L-seryl-[protein] + ATP = O-phospho-L-seryl-[protein] + ADP + H(+)</text>
        <dbReference type="Rhea" id="RHEA:17989"/>
        <dbReference type="Rhea" id="RHEA-COMP:9863"/>
        <dbReference type="Rhea" id="RHEA-COMP:11604"/>
        <dbReference type="ChEBI" id="CHEBI:15378"/>
        <dbReference type="ChEBI" id="CHEBI:29999"/>
        <dbReference type="ChEBI" id="CHEBI:30616"/>
        <dbReference type="ChEBI" id="CHEBI:83421"/>
        <dbReference type="ChEBI" id="CHEBI:456216"/>
        <dbReference type="EC" id="2.7.11.1"/>
    </reaction>
</comment>